<comment type="caution">
    <text evidence="1">The sequence shown here is derived from an EMBL/GenBank/DDBJ whole genome shotgun (WGS) entry which is preliminary data.</text>
</comment>
<keyword evidence="2" id="KW-1185">Reference proteome</keyword>
<reference evidence="1 2" key="1">
    <citation type="submission" date="2024-10" db="EMBL/GenBank/DDBJ databases">
        <title>The Natural Products Discovery Center: Release of the First 8490 Sequenced Strains for Exploring Actinobacteria Biosynthetic Diversity.</title>
        <authorList>
            <person name="Kalkreuter E."/>
            <person name="Kautsar S.A."/>
            <person name="Yang D."/>
            <person name="Bader C.D."/>
            <person name="Teijaro C.N."/>
            <person name="Fluegel L."/>
            <person name="Davis C.M."/>
            <person name="Simpson J.R."/>
            <person name="Lauterbach L."/>
            <person name="Steele A.D."/>
            <person name="Gui C."/>
            <person name="Meng S."/>
            <person name="Li G."/>
            <person name="Viehrig K."/>
            <person name="Ye F."/>
            <person name="Su P."/>
            <person name="Kiefer A.F."/>
            <person name="Nichols A."/>
            <person name="Cepeda A.J."/>
            <person name="Yan W."/>
            <person name="Fan B."/>
            <person name="Jiang Y."/>
            <person name="Adhikari A."/>
            <person name="Zheng C.-J."/>
            <person name="Schuster L."/>
            <person name="Cowan T.M."/>
            <person name="Smanski M.J."/>
            <person name="Chevrette M.G."/>
            <person name="De Carvalho L.P.S."/>
            <person name="Shen B."/>
        </authorList>
    </citation>
    <scope>NUCLEOTIDE SEQUENCE [LARGE SCALE GENOMIC DNA]</scope>
    <source>
        <strain evidence="1 2">NPDC089932</strain>
    </source>
</reference>
<organism evidence="1 2">
    <name type="scientific">Streptomyces iakyrus</name>
    <dbReference type="NCBI Taxonomy" id="68219"/>
    <lineage>
        <taxon>Bacteria</taxon>
        <taxon>Bacillati</taxon>
        <taxon>Actinomycetota</taxon>
        <taxon>Actinomycetes</taxon>
        <taxon>Kitasatosporales</taxon>
        <taxon>Streptomycetaceae</taxon>
        <taxon>Streptomyces</taxon>
    </lineage>
</organism>
<evidence type="ECO:0000313" key="1">
    <source>
        <dbReference type="EMBL" id="MFJ4084906.1"/>
    </source>
</evidence>
<dbReference type="Proteomes" id="UP001617511">
    <property type="component" value="Unassembled WGS sequence"/>
</dbReference>
<sequence length="123" mass="13330">MTVPVRASDLEHLVPYGWDLETDPDIISRYENAPDLPGPIQAVASDSGKAPTAMCPQCDKAVEKVDQDGILAVDPNVFFTGRHVRTLWGDQRTVASLLSLTGCGHTFRVLPGQTIAEVREQSA</sequence>
<dbReference type="RefSeq" id="WP_402076260.1">
    <property type="nucleotide sequence ID" value="NZ_JBIVGG010000022.1"/>
</dbReference>
<dbReference type="EMBL" id="JBIVGG010000022">
    <property type="protein sequence ID" value="MFJ4084906.1"/>
    <property type="molecule type" value="Genomic_DNA"/>
</dbReference>
<protein>
    <submittedName>
        <fullName evidence="1">Uncharacterized protein</fullName>
    </submittedName>
</protein>
<accession>A0ABW8FS47</accession>
<gene>
    <name evidence="1" type="ORF">ACIP2Z_38935</name>
</gene>
<evidence type="ECO:0000313" key="2">
    <source>
        <dbReference type="Proteomes" id="UP001617511"/>
    </source>
</evidence>
<proteinExistence type="predicted"/>
<name>A0ABW8FS47_9ACTN</name>